<gene>
    <name evidence="2" type="ORF">BKA23_3455</name>
</gene>
<dbReference type="Proteomes" id="UP000318297">
    <property type="component" value="Unassembled WGS sequence"/>
</dbReference>
<evidence type="ECO:0000256" key="1">
    <source>
        <dbReference type="SAM" id="MobiDB-lite"/>
    </source>
</evidence>
<name>A0A561DVQ1_9MICO</name>
<feature type="region of interest" description="Disordered" evidence="1">
    <location>
        <begin position="82"/>
        <end position="108"/>
    </location>
</feature>
<evidence type="ECO:0000313" key="2">
    <source>
        <dbReference type="EMBL" id="TWE07433.1"/>
    </source>
</evidence>
<dbReference type="EMBL" id="VIVQ01000005">
    <property type="protein sequence ID" value="TWE07433.1"/>
    <property type="molecule type" value="Genomic_DNA"/>
</dbReference>
<evidence type="ECO:0000313" key="3">
    <source>
        <dbReference type="Proteomes" id="UP000318297"/>
    </source>
</evidence>
<keyword evidence="3" id="KW-1185">Reference proteome</keyword>
<feature type="compositionally biased region" description="Acidic residues" evidence="1">
    <location>
        <begin position="96"/>
        <end position="108"/>
    </location>
</feature>
<sequence>MADSTRKIERVQLGVRMEKNLVKVLKGLAEFNDETLGELLERVVYHSFDPVPGDEGESCASPHSKRQLAAIETLRSTYGLSSDVHEPRTFERDLTEDGADLTENDDEN</sequence>
<reference evidence="2 3" key="1">
    <citation type="submission" date="2019-06" db="EMBL/GenBank/DDBJ databases">
        <title>Sequencing the genomes of 1000 actinobacteria strains.</title>
        <authorList>
            <person name="Klenk H.-P."/>
        </authorList>
    </citation>
    <scope>NUCLEOTIDE SEQUENCE [LARGE SCALE GENOMIC DNA]</scope>
    <source>
        <strain evidence="2 3">DSM 19560</strain>
    </source>
</reference>
<protein>
    <submittedName>
        <fullName evidence="2">Uncharacterized protein</fullName>
    </submittedName>
</protein>
<proteinExistence type="predicted"/>
<organism evidence="2 3">
    <name type="scientific">Rudaeicoccus suwonensis</name>
    <dbReference type="NCBI Taxonomy" id="657409"/>
    <lineage>
        <taxon>Bacteria</taxon>
        <taxon>Bacillati</taxon>
        <taxon>Actinomycetota</taxon>
        <taxon>Actinomycetes</taxon>
        <taxon>Micrococcales</taxon>
        <taxon>Dermacoccaceae</taxon>
        <taxon>Rudaeicoccus</taxon>
    </lineage>
</organism>
<dbReference type="AlphaFoldDB" id="A0A561DVQ1"/>
<feature type="compositionally biased region" description="Basic and acidic residues" evidence="1">
    <location>
        <begin position="83"/>
        <end position="95"/>
    </location>
</feature>
<comment type="caution">
    <text evidence="2">The sequence shown here is derived from an EMBL/GenBank/DDBJ whole genome shotgun (WGS) entry which is preliminary data.</text>
</comment>
<accession>A0A561DVQ1</accession>